<dbReference type="SUPFAM" id="SSF47616">
    <property type="entry name" value="GST C-terminal domain-like"/>
    <property type="match status" value="1"/>
</dbReference>
<dbReference type="AlphaFoldDB" id="A0A072NWI8"/>
<dbReference type="InterPro" id="IPR036249">
    <property type="entry name" value="Thioredoxin-like_sf"/>
</dbReference>
<organism evidence="1 2">
    <name type="scientific">Exophiala aquamarina CBS 119918</name>
    <dbReference type="NCBI Taxonomy" id="1182545"/>
    <lineage>
        <taxon>Eukaryota</taxon>
        <taxon>Fungi</taxon>
        <taxon>Dikarya</taxon>
        <taxon>Ascomycota</taxon>
        <taxon>Pezizomycotina</taxon>
        <taxon>Eurotiomycetes</taxon>
        <taxon>Chaetothyriomycetidae</taxon>
        <taxon>Chaetothyriales</taxon>
        <taxon>Herpotrichiellaceae</taxon>
        <taxon>Exophiala</taxon>
    </lineage>
</organism>
<comment type="caution">
    <text evidence="1">The sequence shown here is derived from an EMBL/GenBank/DDBJ whole genome shotgun (WGS) entry which is preliminary data.</text>
</comment>
<protein>
    <recommendedName>
        <fullName evidence="3">GST N-terminal domain-containing protein</fullName>
    </recommendedName>
</protein>
<dbReference type="OrthoDB" id="412788at2759"/>
<keyword evidence="2" id="KW-1185">Reference proteome</keyword>
<evidence type="ECO:0008006" key="3">
    <source>
        <dbReference type="Google" id="ProtNLM"/>
    </source>
</evidence>
<feature type="non-terminal residue" evidence="1">
    <location>
        <position position="257"/>
    </location>
</feature>
<dbReference type="RefSeq" id="XP_013253988.1">
    <property type="nucleotide sequence ID" value="XM_013398534.1"/>
</dbReference>
<accession>A0A072NWI8</accession>
<feature type="non-terminal residue" evidence="1">
    <location>
        <position position="1"/>
    </location>
</feature>
<dbReference type="EMBL" id="AMGV01000024">
    <property type="protein sequence ID" value="KEF51398.1"/>
    <property type="molecule type" value="Genomic_DNA"/>
</dbReference>
<dbReference type="Gene3D" id="3.40.30.10">
    <property type="entry name" value="Glutaredoxin"/>
    <property type="match status" value="1"/>
</dbReference>
<dbReference type="InterPro" id="IPR036282">
    <property type="entry name" value="Glutathione-S-Trfase_C_sf"/>
</dbReference>
<dbReference type="GeneID" id="25287441"/>
<dbReference type="VEuPathDB" id="FungiDB:A1O9_12547"/>
<name>A0A072NWI8_9EURO</name>
<sequence length="257" mass="28950">AMESHRLYHNHYSLCSLQVRYTIAIAGPPRDGLPPMQFDEVVVDLFNDGQLDEHFLTKVNRKGQARLPVPALTSPTLDKPIADSLEITFYLLKHYPGLMPKSHEEESLALLKAVHDLNYFALSFPDRPQVVAGFVKAIRDRLARDDISDEYRDALEYKLSVTTREKVQGIKQDAVRANEEKARHLLEKVESLLSEDAPWLLGSNRPTVLDAHLVILLGRLQDVGRSGIVSNRLLKYADAAFGTPELQGVMQGRRTMV</sequence>
<reference evidence="1 2" key="1">
    <citation type="submission" date="2013-03" db="EMBL/GenBank/DDBJ databases">
        <title>The Genome Sequence of Exophiala aquamarina CBS 119918.</title>
        <authorList>
            <consortium name="The Broad Institute Genomics Platform"/>
            <person name="Cuomo C."/>
            <person name="de Hoog S."/>
            <person name="Gorbushina A."/>
            <person name="Walker B."/>
            <person name="Young S.K."/>
            <person name="Zeng Q."/>
            <person name="Gargeya S."/>
            <person name="Fitzgerald M."/>
            <person name="Haas B."/>
            <person name="Abouelleil A."/>
            <person name="Allen A.W."/>
            <person name="Alvarado L."/>
            <person name="Arachchi H.M."/>
            <person name="Berlin A.M."/>
            <person name="Chapman S.B."/>
            <person name="Gainer-Dewar J."/>
            <person name="Goldberg J."/>
            <person name="Griggs A."/>
            <person name="Gujja S."/>
            <person name="Hansen M."/>
            <person name="Howarth C."/>
            <person name="Imamovic A."/>
            <person name="Ireland A."/>
            <person name="Larimer J."/>
            <person name="McCowan C."/>
            <person name="Murphy C."/>
            <person name="Pearson M."/>
            <person name="Poon T.W."/>
            <person name="Priest M."/>
            <person name="Roberts A."/>
            <person name="Saif S."/>
            <person name="Shea T."/>
            <person name="Sisk P."/>
            <person name="Sykes S."/>
            <person name="Wortman J."/>
            <person name="Nusbaum C."/>
            <person name="Birren B."/>
        </authorList>
    </citation>
    <scope>NUCLEOTIDE SEQUENCE [LARGE SCALE GENOMIC DNA]</scope>
    <source>
        <strain evidence="1 2">CBS 119918</strain>
    </source>
</reference>
<evidence type="ECO:0000313" key="2">
    <source>
        <dbReference type="Proteomes" id="UP000027920"/>
    </source>
</evidence>
<dbReference type="HOGENOM" id="CLU_088985_0_0_1"/>
<gene>
    <name evidence="1" type="ORF">A1O9_12547</name>
</gene>
<dbReference type="Proteomes" id="UP000027920">
    <property type="component" value="Unassembled WGS sequence"/>
</dbReference>
<dbReference type="SUPFAM" id="SSF52833">
    <property type="entry name" value="Thioredoxin-like"/>
    <property type="match status" value="1"/>
</dbReference>
<proteinExistence type="predicted"/>
<evidence type="ECO:0000313" key="1">
    <source>
        <dbReference type="EMBL" id="KEF51398.1"/>
    </source>
</evidence>